<dbReference type="Proteomes" id="UP000237631">
    <property type="component" value="Unassembled WGS sequence"/>
</dbReference>
<sequence>MYQPAFESFDQRPKTATRRNQNALYTLIRDQLSVSTWLVLGGVLQGTAMTVLPYRNLTMVLPAVLFIAYKLLRAVLITMGVLPNPLMSNVIPYRVAPIIPSEKGQQAKPAEEQVCAIILGVVSHHPFGMFGPGFKEVGDRFDDMVDEMSQDATRHGFLGATAWVNAAERTSGNEFMSILYFENEHYLHQYAHGPLHTKAMQWWREVEAKIPHVGIMHEVFACPKRSWEGIYLNYQPTGLGSTSKEVTRPDGKKVWMNPLVKMKGQLMYSKGRMGRRFGEHEWDAFAATAPPGMELA</sequence>
<dbReference type="SUPFAM" id="SSF54909">
    <property type="entry name" value="Dimeric alpha+beta barrel"/>
    <property type="match status" value="1"/>
</dbReference>
<evidence type="ECO:0000313" key="2">
    <source>
        <dbReference type="Proteomes" id="UP000237631"/>
    </source>
</evidence>
<dbReference type="InterPro" id="IPR011008">
    <property type="entry name" value="Dimeric_a/b-barrel"/>
</dbReference>
<proteinExistence type="predicted"/>
<dbReference type="AlphaFoldDB" id="A0A2S6CIE9"/>
<dbReference type="Pfam" id="PF13826">
    <property type="entry name" value="Monooxy_af470-like"/>
    <property type="match status" value="1"/>
</dbReference>
<comment type="caution">
    <text evidence="1">The sequence shown here is derived from an EMBL/GenBank/DDBJ whole genome shotgun (WGS) entry which is preliminary data.</text>
</comment>
<dbReference type="InterPro" id="IPR025444">
    <property type="entry name" value="Monooxy_af470"/>
</dbReference>
<reference evidence="2" key="1">
    <citation type="journal article" date="2017" name="bioRxiv">
        <title>Conservation of a gene cluster reveals novel cercosporin biosynthetic mechanisms and extends production to the genus Colletotrichum.</title>
        <authorList>
            <person name="de Jonge R."/>
            <person name="Ebert M.K."/>
            <person name="Huitt-Roehl C.R."/>
            <person name="Pal P."/>
            <person name="Suttle J.C."/>
            <person name="Spanner R.E."/>
            <person name="Neubauer J.D."/>
            <person name="Jurick W.M.II."/>
            <person name="Stott K.A."/>
            <person name="Secor G.A."/>
            <person name="Thomma B.P.H.J."/>
            <person name="Van de Peer Y."/>
            <person name="Townsend C.A."/>
            <person name="Bolton M.D."/>
        </authorList>
    </citation>
    <scope>NUCLEOTIDE SEQUENCE [LARGE SCALE GENOMIC DNA]</scope>
    <source>
        <strain evidence="2">CBS538.71</strain>
    </source>
</reference>
<keyword evidence="2" id="KW-1185">Reference proteome</keyword>
<name>A0A2S6CIE9_9PEZI</name>
<organism evidence="1 2">
    <name type="scientific">Cercospora berteroae</name>
    <dbReference type="NCBI Taxonomy" id="357750"/>
    <lineage>
        <taxon>Eukaryota</taxon>
        <taxon>Fungi</taxon>
        <taxon>Dikarya</taxon>
        <taxon>Ascomycota</taxon>
        <taxon>Pezizomycotina</taxon>
        <taxon>Dothideomycetes</taxon>
        <taxon>Dothideomycetidae</taxon>
        <taxon>Mycosphaerellales</taxon>
        <taxon>Mycosphaerellaceae</taxon>
        <taxon>Cercospora</taxon>
    </lineage>
</organism>
<dbReference type="OrthoDB" id="3202396at2759"/>
<accession>A0A2S6CIE9</accession>
<dbReference type="EMBL" id="PNEN01000389">
    <property type="protein sequence ID" value="PPJ59509.1"/>
    <property type="molecule type" value="Genomic_DNA"/>
</dbReference>
<protein>
    <submittedName>
        <fullName evidence="1">Uncharacterized protein</fullName>
    </submittedName>
</protein>
<evidence type="ECO:0000313" key="1">
    <source>
        <dbReference type="EMBL" id="PPJ59509.1"/>
    </source>
</evidence>
<gene>
    <name evidence="1" type="ORF">CBER1_09995</name>
</gene>
<dbReference type="STRING" id="357750.A0A2S6CIE9"/>